<organism evidence="8 9">
    <name type="scientific">Gammaproteobacteria bacterium LSUCC0057</name>
    <dbReference type="NCBI Taxonomy" id="2559237"/>
    <lineage>
        <taxon>Bacteria</taxon>
        <taxon>Pseudomonadati</taxon>
        <taxon>Pseudomonadota</taxon>
        <taxon>Gammaproteobacteria</taxon>
        <taxon>Cellvibrionales</taxon>
        <taxon>Porticoccaceae</taxon>
        <taxon>SAR92 clade</taxon>
    </lineage>
</organism>
<dbReference type="PANTHER" id="PTHR48111:SF67">
    <property type="entry name" value="TRANSCRIPTIONAL REGULATORY PROTEIN TCTD"/>
    <property type="match status" value="1"/>
</dbReference>
<dbReference type="GO" id="GO:0006355">
    <property type="term" value="P:regulation of DNA-templated transcription"/>
    <property type="evidence" value="ECO:0007669"/>
    <property type="project" value="InterPro"/>
</dbReference>
<evidence type="ECO:0000256" key="2">
    <source>
        <dbReference type="ARBA" id="ARBA00023125"/>
    </source>
</evidence>
<feature type="domain" description="OmpR/PhoB-type" evidence="7">
    <location>
        <begin position="124"/>
        <end position="218"/>
    </location>
</feature>
<dbReference type="GO" id="GO:0000156">
    <property type="term" value="F:phosphorelay response regulator activity"/>
    <property type="evidence" value="ECO:0007669"/>
    <property type="project" value="TreeGrafter"/>
</dbReference>
<feature type="domain" description="Response regulatory" evidence="6">
    <location>
        <begin position="2"/>
        <end position="116"/>
    </location>
</feature>
<feature type="modified residue" description="4-aspartylphosphate" evidence="4">
    <location>
        <position position="51"/>
    </location>
</feature>
<dbReference type="GO" id="GO:0005829">
    <property type="term" value="C:cytosol"/>
    <property type="evidence" value="ECO:0007669"/>
    <property type="project" value="TreeGrafter"/>
</dbReference>
<evidence type="ECO:0000256" key="3">
    <source>
        <dbReference type="ARBA" id="ARBA00023163"/>
    </source>
</evidence>
<dbReference type="Gene3D" id="3.40.50.2300">
    <property type="match status" value="1"/>
</dbReference>
<dbReference type="Pfam" id="PF00486">
    <property type="entry name" value="Trans_reg_C"/>
    <property type="match status" value="1"/>
</dbReference>
<dbReference type="CDD" id="cd00383">
    <property type="entry name" value="trans_reg_C"/>
    <property type="match status" value="1"/>
</dbReference>
<dbReference type="SMART" id="SM00448">
    <property type="entry name" value="REC"/>
    <property type="match status" value="1"/>
</dbReference>
<dbReference type="InterPro" id="IPR001789">
    <property type="entry name" value="Sig_transdc_resp-reg_receiver"/>
</dbReference>
<dbReference type="GO" id="GO:0032993">
    <property type="term" value="C:protein-DNA complex"/>
    <property type="evidence" value="ECO:0007669"/>
    <property type="project" value="TreeGrafter"/>
</dbReference>
<comment type="caution">
    <text evidence="8">The sequence shown here is derived from an EMBL/GenBank/DDBJ whole genome shotgun (WGS) entry which is preliminary data.</text>
</comment>
<dbReference type="PANTHER" id="PTHR48111">
    <property type="entry name" value="REGULATOR OF RPOS"/>
    <property type="match status" value="1"/>
</dbReference>
<dbReference type="GO" id="GO:0000976">
    <property type="term" value="F:transcription cis-regulatory region binding"/>
    <property type="evidence" value="ECO:0007669"/>
    <property type="project" value="TreeGrafter"/>
</dbReference>
<evidence type="ECO:0000313" key="9">
    <source>
        <dbReference type="Proteomes" id="UP000298133"/>
    </source>
</evidence>
<keyword evidence="3" id="KW-0804">Transcription</keyword>
<dbReference type="SMART" id="SM00862">
    <property type="entry name" value="Trans_reg_C"/>
    <property type="match status" value="1"/>
</dbReference>
<evidence type="ECO:0000256" key="4">
    <source>
        <dbReference type="PROSITE-ProRule" id="PRU00169"/>
    </source>
</evidence>
<keyword evidence="9" id="KW-1185">Reference proteome</keyword>
<dbReference type="Pfam" id="PF00072">
    <property type="entry name" value="Response_reg"/>
    <property type="match status" value="1"/>
</dbReference>
<dbReference type="InterPro" id="IPR036388">
    <property type="entry name" value="WH-like_DNA-bd_sf"/>
</dbReference>
<protein>
    <submittedName>
        <fullName evidence="8">Response regulator</fullName>
    </submittedName>
</protein>
<dbReference type="Gene3D" id="6.10.250.690">
    <property type="match status" value="1"/>
</dbReference>
<name>A0A4Y8UJV4_9GAMM</name>
<evidence type="ECO:0000256" key="5">
    <source>
        <dbReference type="PROSITE-ProRule" id="PRU01091"/>
    </source>
</evidence>
<accession>A0A4Y8UJV4</accession>
<dbReference type="SUPFAM" id="SSF52172">
    <property type="entry name" value="CheY-like"/>
    <property type="match status" value="1"/>
</dbReference>
<evidence type="ECO:0000256" key="1">
    <source>
        <dbReference type="ARBA" id="ARBA00023015"/>
    </source>
</evidence>
<dbReference type="InterPro" id="IPR001867">
    <property type="entry name" value="OmpR/PhoB-type_DNA-bd"/>
</dbReference>
<dbReference type="PROSITE" id="PS50110">
    <property type="entry name" value="RESPONSE_REGULATORY"/>
    <property type="match status" value="1"/>
</dbReference>
<reference evidence="8 9" key="1">
    <citation type="submission" date="2019-03" db="EMBL/GenBank/DDBJ databases">
        <title>Draft genome of Gammaproteobacteria bacterium LSUCC0057, a member of the SAR92 clade.</title>
        <authorList>
            <person name="Lanclos V.C."/>
            <person name="Doiron C."/>
            <person name="Henson M.W."/>
            <person name="Thrash J.C."/>
        </authorList>
    </citation>
    <scope>NUCLEOTIDE SEQUENCE [LARGE SCALE GENOMIC DNA]</scope>
    <source>
        <strain evidence="8 9">LSUCC0057</strain>
    </source>
</reference>
<evidence type="ECO:0000259" key="6">
    <source>
        <dbReference type="PROSITE" id="PS50110"/>
    </source>
</evidence>
<dbReference type="InterPro" id="IPR011006">
    <property type="entry name" value="CheY-like_superfamily"/>
</dbReference>
<feature type="DNA-binding region" description="OmpR/PhoB-type" evidence="5">
    <location>
        <begin position="124"/>
        <end position="218"/>
    </location>
</feature>
<keyword evidence="2 5" id="KW-0238">DNA-binding</keyword>
<evidence type="ECO:0000313" key="8">
    <source>
        <dbReference type="EMBL" id="TFH68481.1"/>
    </source>
</evidence>
<dbReference type="PROSITE" id="PS51755">
    <property type="entry name" value="OMPR_PHOB"/>
    <property type="match status" value="1"/>
</dbReference>
<dbReference type="AlphaFoldDB" id="A0A4Y8UJV4"/>
<keyword evidence="4" id="KW-0597">Phosphoprotein</keyword>
<dbReference type="OrthoDB" id="9802426at2"/>
<dbReference type="InterPro" id="IPR039420">
    <property type="entry name" value="WalR-like"/>
</dbReference>
<gene>
    <name evidence="8" type="ORF">E3W66_00520</name>
</gene>
<dbReference type="EMBL" id="SPIA01000001">
    <property type="protein sequence ID" value="TFH68481.1"/>
    <property type="molecule type" value="Genomic_DNA"/>
</dbReference>
<dbReference type="Proteomes" id="UP000298133">
    <property type="component" value="Unassembled WGS sequence"/>
</dbReference>
<proteinExistence type="predicted"/>
<dbReference type="Gene3D" id="1.10.10.10">
    <property type="entry name" value="Winged helix-like DNA-binding domain superfamily/Winged helix DNA-binding domain"/>
    <property type="match status" value="1"/>
</dbReference>
<keyword evidence="1" id="KW-0805">Transcription regulation</keyword>
<sequence>MKLLLVEDDQTLARALLQALKAEDFVVEAAIDGKSALSLCRAMVPDIAILDLGLPDIDGVALLSKLRTVHRSLAILVLTARDGITDKVAALDAGADDYLIKPFETAELMARLRVLARRLGTADSAIIEVGPLKVNLSNHSVSCDDEPLALTRREYMLLKALVESAGRVLTKEVLEQRLYGWGEEVASNTIEVHISNLRKKLPEKFIRTIRGVGYTVGKDQV</sequence>
<evidence type="ECO:0000259" key="7">
    <source>
        <dbReference type="PROSITE" id="PS51755"/>
    </source>
</evidence>